<evidence type="ECO:0000313" key="2">
    <source>
        <dbReference type="EMBL" id="KAH1031827.1"/>
    </source>
</evidence>
<reference evidence="2 3" key="1">
    <citation type="journal article" date="2021" name="Plant Biotechnol. J.">
        <title>Multi-omics assisted identification of the key and species-specific regulatory components of drought-tolerant mechanisms in Gossypium stocksii.</title>
        <authorList>
            <person name="Yu D."/>
            <person name="Ke L."/>
            <person name="Zhang D."/>
            <person name="Wu Y."/>
            <person name="Sun Y."/>
            <person name="Mei J."/>
            <person name="Sun J."/>
            <person name="Sun Y."/>
        </authorList>
    </citation>
    <scope>NUCLEOTIDE SEQUENCE [LARGE SCALE GENOMIC DNA]</scope>
    <source>
        <strain evidence="3">cv. E1</strain>
        <tissue evidence="2">Leaf</tissue>
    </source>
</reference>
<name>A0A9D3U8F5_9ROSI</name>
<keyword evidence="1" id="KW-1133">Transmembrane helix</keyword>
<feature type="transmembrane region" description="Helical" evidence="1">
    <location>
        <begin position="70"/>
        <end position="89"/>
    </location>
</feature>
<sequence>MKPNVRLLLLLLIGPTVWHFFVDGTYFVRDLDDSFLDGANSFASSCSPKAKEVAESSKAKGKAKVLEDDLVTNLCSLNLVLLYIFAGLWPCPDPMRFTKQFLL</sequence>
<protein>
    <submittedName>
        <fullName evidence="2">Uncharacterized protein</fullName>
    </submittedName>
</protein>
<organism evidence="2 3">
    <name type="scientific">Gossypium stocksii</name>
    <dbReference type="NCBI Taxonomy" id="47602"/>
    <lineage>
        <taxon>Eukaryota</taxon>
        <taxon>Viridiplantae</taxon>
        <taxon>Streptophyta</taxon>
        <taxon>Embryophyta</taxon>
        <taxon>Tracheophyta</taxon>
        <taxon>Spermatophyta</taxon>
        <taxon>Magnoliopsida</taxon>
        <taxon>eudicotyledons</taxon>
        <taxon>Gunneridae</taxon>
        <taxon>Pentapetalae</taxon>
        <taxon>rosids</taxon>
        <taxon>malvids</taxon>
        <taxon>Malvales</taxon>
        <taxon>Malvaceae</taxon>
        <taxon>Malvoideae</taxon>
        <taxon>Gossypium</taxon>
    </lineage>
</organism>
<keyword evidence="1" id="KW-0812">Transmembrane</keyword>
<comment type="caution">
    <text evidence="2">The sequence shown here is derived from an EMBL/GenBank/DDBJ whole genome shotgun (WGS) entry which is preliminary data.</text>
</comment>
<evidence type="ECO:0000313" key="3">
    <source>
        <dbReference type="Proteomes" id="UP000828251"/>
    </source>
</evidence>
<evidence type="ECO:0000256" key="1">
    <source>
        <dbReference type="SAM" id="Phobius"/>
    </source>
</evidence>
<dbReference type="Proteomes" id="UP000828251">
    <property type="component" value="Unassembled WGS sequence"/>
</dbReference>
<dbReference type="AlphaFoldDB" id="A0A9D3U8F5"/>
<proteinExistence type="predicted"/>
<keyword evidence="1" id="KW-0472">Membrane</keyword>
<accession>A0A9D3U8F5</accession>
<keyword evidence="3" id="KW-1185">Reference proteome</keyword>
<dbReference type="EMBL" id="JAIQCV010000013">
    <property type="protein sequence ID" value="KAH1031827.1"/>
    <property type="molecule type" value="Genomic_DNA"/>
</dbReference>
<feature type="transmembrane region" description="Helical" evidence="1">
    <location>
        <begin position="7"/>
        <end position="28"/>
    </location>
</feature>
<gene>
    <name evidence="2" type="ORF">J1N35_044001</name>
</gene>